<accession>A0ABQ8RV89</accession>
<name>A0ABQ8RV89_PERAM</name>
<comment type="caution">
    <text evidence="2">The sequence shown here is derived from an EMBL/GenBank/DDBJ whole genome shotgun (WGS) entry which is preliminary data.</text>
</comment>
<evidence type="ECO:0000313" key="3">
    <source>
        <dbReference type="Proteomes" id="UP001148838"/>
    </source>
</evidence>
<dbReference type="EMBL" id="JAJSOF020000042">
    <property type="protein sequence ID" value="KAJ4425621.1"/>
    <property type="molecule type" value="Genomic_DNA"/>
</dbReference>
<keyword evidence="3" id="KW-1185">Reference proteome</keyword>
<dbReference type="Gene3D" id="3.30.70.1820">
    <property type="entry name" value="L1 transposable element, RRM domain"/>
    <property type="match status" value="1"/>
</dbReference>
<sequence>MEELRKLIEDLAKEVKQEYEKSKGAGKVQDFETSMHHVVNRLECLERKVDYLENQSRRNNIVIYGVHEENGKRWEETENLVRRVVAKIGIDLVNSDIERAHRVGRLNGGKRPIVCRPAHFKMKCSILRGSKYLNGTGIVISEDFSEGEGVPIP</sequence>
<gene>
    <name evidence="2" type="ORF">ANN_27817</name>
</gene>
<dbReference type="InterPro" id="IPR004244">
    <property type="entry name" value="Transposase_22"/>
</dbReference>
<evidence type="ECO:0000256" key="1">
    <source>
        <dbReference type="SAM" id="Coils"/>
    </source>
</evidence>
<organism evidence="2 3">
    <name type="scientific">Periplaneta americana</name>
    <name type="common">American cockroach</name>
    <name type="synonym">Blatta americana</name>
    <dbReference type="NCBI Taxonomy" id="6978"/>
    <lineage>
        <taxon>Eukaryota</taxon>
        <taxon>Metazoa</taxon>
        <taxon>Ecdysozoa</taxon>
        <taxon>Arthropoda</taxon>
        <taxon>Hexapoda</taxon>
        <taxon>Insecta</taxon>
        <taxon>Pterygota</taxon>
        <taxon>Neoptera</taxon>
        <taxon>Polyneoptera</taxon>
        <taxon>Dictyoptera</taxon>
        <taxon>Blattodea</taxon>
        <taxon>Blattoidea</taxon>
        <taxon>Blattidae</taxon>
        <taxon>Blattinae</taxon>
        <taxon>Periplaneta</taxon>
    </lineage>
</organism>
<proteinExistence type="predicted"/>
<reference evidence="2 3" key="1">
    <citation type="journal article" date="2022" name="Allergy">
        <title>Genome assembly and annotation of Periplaneta americana reveal a comprehensive cockroach allergen profile.</title>
        <authorList>
            <person name="Wang L."/>
            <person name="Xiong Q."/>
            <person name="Saelim N."/>
            <person name="Wang L."/>
            <person name="Nong W."/>
            <person name="Wan A.T."/>
            <person name="Shi M."/>
            <person name="Liu X."/>
            <person name="Cao Q."/>
            <person name="Hui J.H.L."/>
            <person name="Sookrung N."/>
            <person name="Leung T.F."/>
            <person name="Tungtrongchitr A."/>
            <person name="Tsui S.K.W."/>
        </authorList>
    </citation>
    <scope>NUCLEOTIDE SEQUENCE [LARGE SCALE GENOMIC DNA]</scope>
    <source>
        <strain evidence="2">PWHHKU_190912</strain>
    </source>
</reference>
<feature type="coiled-coil region" evidence="1">
    <location>
        <begin position="1"/>
        <end position="55"/>
    </location>
</feature>
<keyword evidence="1" id="KW-0175">Coiled coil</keyword>
<dbReference type="PANTHER" id="PTHR11505">
    <property type="entry name" value="L1 TRANSPOSABLE ELEMENT-RELATED"/>
    <property type="match status" value="1"/>
</dbReference>
<protein>
    <recommendedName>
        <fullName evidence="4">Per a allergen</fullName>
    </recommendedName>
</protein>
<dbReference type="Proteomes" id="UP001148838">
    <property type="component" value="Unassembled WGS sequence"/>
</dbReference>
<evidence type="ECO:0000313" key="2">
    <source>
        <dbReference type="EMBL" id="KAJ4425621.1"/>
    </source>
</evidence>
<evidence type="ECO:0008006" key="4">
    <source>
        <dbReference type="Google" id="ProtNLM"/>
    </source>
</evidence>